<dbReference type="RefSeq" id="WP_054470009.1">
    <property type="nucleotide sequence ID" value="NZ_CP159837.1"/>
</dbReference>
<gene>
    <name evidence="2" type="ORF">ABWT76_004673</name>
</gene>
<organism evidence="2">
    <name type="scientific">Planktothricoides raciborskii GIHE-MW2</name>
    <dbReference type="NCBI Taxonomy" id="2792601"/>
    <lineage>
        <taxon>Bacteria</taxon>
        <taxon>Bacillati</taxon>
        <taxon>Cyanobacteriota</taxon>
        <taxon>Cyanophyceae</taxon>
        <taxon>Oscillatoriophycideae</taxon>
        <taxon>Oscillatoriales</taxon>
        <taxon>Oscillatoriaceae</taxon>
        <taxon>Planktothricoides</taxon>
    </lineage>
</organism>
<accession>A0AAU8JBP0</accession>
<keyword evidence="1" id="KW-1133">Transmembrane helix</keyword>
<dbReference type="AlphaFoldDB" id="A0AAU8JBP0"/>
<evidence type="ECO:0000313" key="2">
    <source>
        <dbReference type="EMBL" id="XCM35955.1"/>
    </source>
</evidence>
<dbReference type="EMBL" id="CP159837">
    <property type="protein sequence ID" value="XCM35955.1"/>
    <property type="molecule type" value="Genomic_DNA"/>
</dbReference>
<feature type="transmembrane region" description="Helical" evidence="1">
    <location>
        <begin position="12"/>
        <end position="34"/>
    </location>
</feature>
<keyword evidence="1" id="KW-0812">Transmembrane</keyword>
<reference evidence="2" key="1">
    <citation type="submission" date="2024-07" db="EMBL/GenBank/DDBJ databases">
        <authorList>
            <person name="Kim Y.J."/>
            <person name="Jeong J.Y."/>
        </authorList>
    </citation>
    <scope>NUCLEOTIDE SEQUENCE</scope>
    <source>
        <strain evidence="2">GIHE-MW2</strain>
    </source>
</reference>
<evidence type="ECO:0000256" key="1">
    <source>
        <dbReference type="SAM" id="Phobius"/>
    </source>
</evidence>
<proteinExistence type="predicted"/>
<keyword evidence="1" id="KW-0472">Membrane</keyword>
<feature type="transmembrane region" description="Helical" evidence="1">
    <location>
        <begin position="40"/>
        <end position="57"/>
    </location>
</feature>
<protein>
    <submittedName>
        <fullName evidence="2">Uncharacterized protein</fullName>
    </submittedName>
</protein>
<sequence>MAGCGQWKTPSYGVLRPVVCFHPAMEFALMLAIARTETDSLGMILGMIQMAIGLTLAKQKAF</sequence>
<name>A0AAU8JBP0_9CYAN</name>